<gene>
    <name evidence="1" type="ORF">POM88_002052</name>
</gene>
<organism evidence="1 2">
    <name type="scientific">Heracleum sosnowskyi</name>
    <dbReference type="NCBI Taxonomy" id="360622"/>
    <lineage>
        <taxon>Eukaryota</taxon>
        <taxon>Viridiplantae</taxon>
        <taxon>Streptophyta</taxon>
        <taxon>Embryophyta</taxon>
        <taxon>Tracheophyta</taxon>
        <taxon>Spermatophyta</taxon>
        <taxon>Magnoliopsida</taxon>
        <taxon>eudicotyledons</taxon>
        <taxon>Gunneridae</taxon>
        <taxon>Pentapetalae</taxon>
        <taxon>asterids</taxon>
        <taxon>campanulids</taxon>
        <taxon>Apiales</taxon>
        <taxon>Apiaceae</taxon>
        <taxon>Apioideae</taxon>
        <taxon>apioid superclade</taxon>
        <taxon>Tordylieae</taxon>
        <taxon>Tordyliinae</taxon>
        <taxon>Heracleum</taxon>
    </lineage>
</organism>
<proteinExistence type="predicted"/>
<reference evidence="1" key="1">
    <citation type="submission" date="2023-02" db="EMBL/GenBank/DDBJ databases">
        <title>Genome of toxic invasive species Heracleum sosnowskyi carries increased number of genes despite the absence of recent whole-genome duplications.</title>
        <authorList>
            <person name="Schelkunov M."/>
            <person name="Shtratnikova V."/>
            <person name="Makarenko M."/>
            <person name="Klepikova A."/>
            <person name="Omelchenko D."/>
            <person name="Novikova G."/>
            <person name="Obukhova E."/>
            <person name="Bogdanov V."/>
            <person name="Penin A."/>
            <person name="Logacheva M."/>
        </authorList>
    </citation>
    <scope>NUCLEOTIDE SEQUENCE</scope>
    <source>
        <strain evidence="1">Hsosn_3</strain>
        <tissue evidence="1">Leaf</tissue>
    </source>
</reference>
<reference evidence="1" key="2">
    <citation type="submission" date="2023-05" db="EMBL/GenBank/DDBJ databases">
        <authorList>
            <person name="Schelkunov M.I."/>
        </authorList>
    </citation>
    <scope>NUCLEOTIDE SEQUENCE</scope>
    <source>
        <strain evidence="1">Hsosn_3</strain>
        <tissue evidence="1">Leaf</tissue>
    </source>
</reference>
<dbReference type="AlphaFoldDB" id="A0AAD8JHA7"/>
<protein>
    <submittedName>
        <fullName evidence="1">Uncharacterized protein</fullName>
    </submittedName>
</protein>
<dbReference type="Proteomes" id="UP001237642">
    <property type="component" value="Unassembled WGS sequence"/>
</dbReference>
<dbReference type="EMBL" id="JAUIZM010000001">
    <property type="protein sequence ID" value="KAK1402447.1"/>
    <property type="molecule type" value="Genomic_DNA"/>
</dbReference>
<keyword evidence="2" id="KW-1185">Reference proteome</keyword>
<accession>A0AAD8JHA7</accession>
<evidence type="ECO:0000313" key="1">
    <source>
        <dbReference type="EMBL" id="KAK1402447.1"/>
    </source>
</evidence>
<comment type="caution">
    <text evidence="1">The sequence shown here is derived from an EMBL/GenBank/DDBJ whole genome shotgun (WGS) entry which is preliminary data.</text>
</comment>
<evidence type="ECO:0000313" key="2">
    <source>
        <dbReference type="Proteomes" id="UP001237642"/>
    </source>
</evidence>
<name>A0AAD8JHA7_9APIA</name>
<sequence length="175" mass="20290">MVLTRKHKHVVEKKRKRKNHEALRNKRRKKIVSSIEIGDTLDLSDLLFTTKRNYLQIYSQKKRLIGSIWQGRGLTFYPKAEIVFVTNLKVECARTERQGGSSWDKSYNFFLQLIMVIVKSHSGEVGTSQLVQKHFSKVLKNEFAGACKLILLFCWFGNKIPTLPILVIKQNSNLL</sequence>